<dbReference type="SMR" id="A2ET95"/>
<reference evidence="3" key="2">
    <citation type="journal article" date="2007" name="Science">
        <title>Draft genome sequence of the sexually transmitted pathogen Trichomonas vaginalis.</title>
        <authorList>
            <person name="Carlton J.M."/>
            <person name="Hirt R.P."/>
            <person name="Silva J.C."/>
            <person name="Delcher A.L."/>
            <person name="Schatz M."/>
            <person name="Zhao Q."/>
            <person name="Wortman J.R."/>
            <person name="Bidwell S.L."/>
            <person name="Alsmark U.C.M."/>
            <person name="Besteiro S."/>
            <person name="Sicheritz-Ponten T."/>
            <person name="Noel C.J."/>
            <person name="Dacks J.B."/>
            <person name="Foster P.G."/>
            <person name="Simillion C."/>
            <person name="Van de Peer Y."/>
            <person name="Miranda-Saavedra D."/>
            <person name="Barton G.J."/>
            <person name="Westrop G.D."/>
            <person name="Mueller S."/>
            <person name="Dessi D."/>
            <person name="Fiori P.L."/>
            <person name="Ren Q."/>
            <person name="Paulsen I."/>
            <person name="Zhang H."/>
            <person name="Bastida-Corcuera F.D."/>
            <person name="Simoes-Barbosa A."/>
            <person name="Brown M.T."/>
            <person name="Hayes R.D."/>
            <person name="Mukherjee M."/>
            <person name="Okumura C.Y."/>
            <person name="Schneider R."/>
            <person name="Smith A.J."/>
            <person name="Vanacova S."/>
            <person name="Villalvazo M."/>
            <person name="Haas B.J."/>
            <person name="Pertea M."/>
            <person name="Feldblyum T.V."/>
            <person name="Utterback T.R."/>
            <person name="Shu C.L."/>
            <person name="Osoegawa K."/>
            <person name="de Jong P.J."/>
            <person name="Hrdy I."/>
            <person name="Horvathova L."/>
            <person name="Zubacova Z."/>
            <person name="Dolezal P."/>
            <person name="Malik S.B."/>
            <person name="Logsdon J.M. Jr."/>
            <person name="Henze K."/>
            <person name="Gupta A."/>
            <person name="Wang C.C."/>
            <person name="Dunne R.L."/>
            <person name="Upcroft J.A."/>
            <person name="Upcroft P."/>
            <person name="White O."/>
            <person name="Salzberg S.L."/>
            <person name="Tang P."/>
            <person name="Chiu C.-H."/>
            <person name="Lee Y.-S."/>
            <person name="Embley T.M."/>
            <person name="Coombs G.H."/>
            <person name="Mottram J.C."/>
            <person name="Tachezy J."/>
            <person name="Fraser-Liggett C.M."/>
            <person name="Johnson P.J."/>
        </authorList>
    </citation>
    <scope>NUCLEOTIDE SEQUENCE [LARGE SCALE GENOMIC DNA]</scope>
    <source>
        <strain evidence="3">G3</strain>
    </source>
</reference>
<feature type="region of interest" description="Disordered" evidence="2">
    <location>
        <begin position="487"/>
        <end position="516"/>
    </location>
</feature>
<gene>
    <name evidence="3" type="ORF">TVAG_125880</name>
</gene>
<evidence type="ECO:0000313" key="4">
    <source>
        <dbReference type="Proteomes" id="UP000001542"/>
    </source>
</evidence>
<keyword evidence="1" id="KW-0175">Coiled coil</keyword>
<dbReference type="InParanoid" id="A2ET95"/>
<evidence type="ECO:0000256" key="1">
    <source>
        <dbReference type="SAM" id="Coils"/>
    </source>
</evidence>
<dbReference type="VEuPathDB" id="TrichDB:TVAGG3_0190450"/>
<dbReference type="RefSeq" id="XP_001316371.1">
    <property type="nucleotide sequence ID" value="XM_001316336.1"/>
</dbReference>
<organism evidence="3 4">
    <name type="scientific">Trichomonas vaginalis (strain ATCC PRA-98 / G3)</name>
    <dbReference type="NCBI Taxonomy" id="412133"/>
    <lineage>
        <taxon>Eukaryota</taxon>
        <taxon>Metamonada</taxon>
        <taxon>Parabasalia</taxon>
        <taxon>Trichomonadida</taxon>
        <taxon>Trichomonadidae</taxon>
        <taxon>Trichomonas</taxon>
    </lineage>
</organism>
<sequence length="624" mass="71709">MKSTSQEEWMKIVQTFSKAIYSSLAKEKNIMIRELMTIFNDFDEKLNRTLKNNAMKQEMLEKGRDLLKKQTVTLEDAKRKSDIIKIAEQNTNPINNEKLASQILALEKEIKRYTPNYQTSKIDKSKNCLYLIDTKLKRLEDLSYTLLKRSVVVDEGNEVTDQINSEFGSILGLLQSYHTLTEENEMLKQQERNIGLDSLSKRRPFSQLTTLCVQTLSILFQNDLKSHEYAASKLRLKFEDCDSKDFDELSQDKSFLMNKNDLESMKKQLEEINQEISDRSDEVRKITAQVDTAMAPLIKNRMSTKTLTVDKLSAMCEHLISQLSVNRKKNEQLNNDIEAISKQILQIEEEKNNYAKQYINLFAPIFQLLDAHDAIYANMYGNKQRAKTLQAICSAFGLDLFYQRQTYKDAIIPKQVMSRLNTSPTTPKIISPQVSTNLLSMKQSGKSKVLIKPSTSVRQKMVKIPQQKSTLSIRLGSQFLSNSIEEVPSAPPELLPDVTDQSGNPEEKKQINEEKKPKQNVVDKFINFFLLTDIHKLASHLDSKIPDTSEAIKEFRTNSLQEIHKTAEESMKQYLQETSAQLQQIRQLSQLILVKEKASISTQIDPIPFVDVETMTEQHKKGKK</sequence>
<accession>A2ET95</accession>
<evidence type="ECO:0000256" key="2">
    <source>
        <dbReference type="SAM" id="MobiDB-lite"/>
    </source>
</evidence>
<feature type="coiled-coil region" evidence="1">
    <location>
        <begin position="255"/>
        <end position="289"/>
    </location>
</feature>
<name>A2ET95_TRIV3</name>
<dbReference type="KEGG" id="tva:4761998"/>
<protein>
    <submittedName>
        <fullName evidence="3">Uncharacterized protein</fullName>
    </submittedName>
</protein>
<keyword evidence="4" id="KW-1185">Reference proteome</keyword>
<reference evidence="3" key="1">
    <citation type="submission" date="2006-10" db="EMBL/GenBank/DDBJ databases">
        <authorList>
            <person name="Amadeo P."/>
            <person name="Zhao Q."/>
            <person name="Wortman J."/>
            <person name="Fraser-Liggett C."/>
            <person name="Carlton J."/>
        </authorList>
    </citation>
    <scope>NUCLEOTIDE SEQUENCE</scope>
    <source>
        <strain evidence="3">G3</strain>
    </source>
</reference>
<dbReference type="VEuPathDB" id="TrichDB:TVAG_125880"/>
<dbReference type="AlphaFoldDB" id="A2ET95"/>
<feature type="coiled-coil region" evidence="1">
    <location>
        <begin position="323"/>
        <end position="357"/>
    </location>
</feature>
<dbReference type="Proteomes" id="UP000001542">
    <property type="component" value="Unassembled WGS sequence"/>
</dbReference>
<evidence type="ECO:0000313" key="3">
    <source>
        <dbReference type="EMBL" id="EAY04148.1"/>
    </source>
</evidence>
<feature type="compositionally biased region" description="Basic and acidic residues" evidence="2">
    <location>
        <begin position="505"/>
        <end position="516"/>
    </location>
</feature>
<dbReference type="EMBL" id="DS113484">
    <property type="protein sequence ID" value="EAY04148.1"/>
    <property type="molecule type" value="Genomic_DNA"/>
</dbReference>
<proteinExistence type="predicted"/>